<dbReference type="PROSITE" id="PS01300">
    <property type="entry name" value="RECR"/>
    <property type="match status" value="1"/>
</dbReference>
<dbReference type="Proteomes" id="UP000000378">
    <property type="component" value="Chromosome"/>
</dbReference>
<dbReference type="Gene3D" id="1.10.8.420">
    <property type="entry name" value="RecR Domain 1"/>
    <property type="match status" value="1"/>
</dbReference>
<evidence type="ECO:0000256" key="2">
    <source>
        <dbReference type="ARBA" id="ARBA00022763"/>
    </source>
</evidence>
<comment type="similarity">
    <text evidence="7">Belongs to the RecR family.</text>
</comment>
<proteinExistence type="inferred from homology"/>
<evidence type="ECO:0000256" key="4">
    <source>
        <dbReference type="ARBA" id="ARBA00022833"/>
    </source>
</evidence>
<dbReference type="STRING" id="643648.Slip_0036"/>
<dbReference type="HAMAP" id="MF_00017">
    <property type="entry name" value="RecR"/>
    <property type="match status" value="1"/>
</dbReference>
<dbReference type="Pfam" id="PF13662">
    <property type="entry name" value="Toprim_4"/>
    <property type="match status" value="1"/>
</dbReference>
<keyword evidence="6 7" id="KW-0234">DNA repair</keyword>
<dbReference type="Gene3D" id="3.30.60.80">
    <property type="match status" value="1"/>
</dbReference>
<organism evidence="9 10">
    <name type="scientific">Syntrophothermus lipocalidus (strain DSM 12680 / TGB-C1)</name>
    <dbReference type="NCBI Taxonomy" id="643648"/>
    <lineage>
        <taxon>Bacteria</taxon>
        <taxon>Bacillati</taxon>
        <taxon>Bacillota</taxon>
        <taxon>Clostridia</taxon>
        <taxon>Eubacteriales</taxon>
        <taxon>Syntrophomonadaceae</taxon>
        <taxon>Syntrophothermus</taxon>
    </lineage>
</organism>
<dbReference type="Pfam" id="PF02132">
    <property type="entry name" value="RecR_ZnF"/>
    <property type="match status" value="1"/>
</dbReference>
<dbReference type="CDD" id="cd01025">
    <property type="entry name" value="TOPRIM_recR"/>
    <property type="match status" value="1"/>
</dbReference>
<dbReference type="Gene3D" id="6.10.250.240">
    <property type="match status" value="1"/>
</dbReference>
<dbReference type="InterPro" id="IPR034137">
    <property type="entry name" value="TOPRIM_RecR"/>
</dbReference>
<keyword evidence="3 7" id="KW-0863">Zinc-finger</keyword>
<feature type="domain" description="Toprim" evidence="8">
    <location>
        <begin position="80"/>
        <end position="174"/>
    </location>
</feature>
<dbReference type="SMART" id="SM00278">
    <property type="entry name" value="HhH1"/>
    <property type="match status" value="1"/>
</dbReference>
<dbReference type="AlphaFoldDB" id="D7CIH8"/>
<dbReference type="KEGG" id="slp:Slip_0036"/>
<dbReference type="GO" id="GO:0008270">
    <property type="term" value="F:zinc ion binding"/>
    <property type="evidence" value="ECO:0007669"/>
    <property type="project" value="UniProtKB-KW"/>
</dbReference>
<evidence type="ECO:0000256" key="1">
    <source>
        <dbReference type="ARBA" id="ARBA00022723"/>
    </source>
</evidence>
<dbReference type="HOGENOM" id="CLU_060739_1_0_9"/>
<evidence type="ECO:0000313" key="10">
    <source>
        <dbReference type="Proteomes" id="UP000000378"/>
    </source>
</evidence>
<reference evidence="9 10" key="2">
    <citation type="journal article" date="2010" name="Stand. Genomic Sci.">
        <title>Complete genome sequence of Syntrophothermus lipocalidus type strain (TGB-C1).</title>
        <authorList>
            <person name="Djao O.D."/>
            <person name="Zhang X."/>
            <person name="Lucas S."/>
            <person name="Lapidus A."/>
            <person name="Del Rio T.G."/>
            <person name="Nolan M."/>
            <person name="Tice H."/>
            <person name="Cheng J.F."/>
            <person name="Han C."/>
            <person name="Tapia R."/>
            <person name="Goodwin L."/>
            <person name="Pitluck S."/>
            <person name="Liolios K."/>
            <person name="Ivanova N."/>
            <person name="Mavromatis K."/>
            <person name="Mikhailova N."/>
            <person name="Ovchinnikova G."/>
            <person name="Pati A."/>
            <person name="Brambilla E."/>
            <person name="Chen A."/>
            <person name="Palaniappan K."/>
            <person name="Land M."/>
            <person name="Hauser L."/>
            <person name="Chang Y.J."/>
            <person name="Jeffries C.D."/>
            <person name="Rohde M."/>
            <person name="Sikorski J."/>
            <person name="Spring S."/>
            <person name="Goker M."/>
            <person name="Detter J.C."/>
            <person name="Woyke T."/>
            <person name="Bristow J."/>
            <person name="Eisen J.A."/>
            <person name="Markowitz V."/>
            <person name="Hugenholtz P."/>
            <person name="Kyrpides N.C."/>
            <person name="Klenk H.P."/>
        </authorList>
    </citation>
    <scope>NUCLEOTIDE SEQUENCE [LARGE SCALE GENOMIC DNA]</scope>
    <source>
        <strain evidence="10">DSM 12680 / TGB-C1</strain>
    </source>
</reference>
<dbReference type="PANTHER" id="PTHR30446:SF0">
    <property type="entry name" value="RECOMBINATION PROTEIN RECR"/>
    <property type="match status" value="1"/>
</dbReference>
<keyword evidence="2 7" id="KW-0227">DNA damage</keyword>
<comment type="function">
    <text evidence="7">May play a role in DNA repair. It seems to be involved in an RecBC-independent recombinational process of DNA repair. It may act with RecF and RecO.</text>
</comment>
<protein>
    <recommendedName>
        <fullName evidence="7">Recombination protein RecR</fullName>
    </recommendedName>
</protein>
<dbReference type="GO" id="GO:0003677">
    <property type="term" value="F:DNA binding"/>
    <property type="evidence" value="ECO:0007669"/>
    <property type="project" value="UniProtKB-UniRule"/>
</dbReference>
<dbReference type="OrthoDB" id="9802672at2"/>
<evidence type="ECO:0000259" key="8">
    <source>
        <dbReference type="PROSITE" id="PS50880"/>
    </source>
</evidence>
<dbReference type="InterPro" id="IPR015967">
    <property type="entry name" value="Rcmb_RecR_Znf"/>
</dbReference>
<evidence type="ECO:0000256" key="3">
    <source>
        <dbReference type="ARBA" id="ARBA00022771"/>
    </source>
</evidence>
<evidence type="ECO:0000313" key="9">
    <source>
        <dbReference type="EMBL" id="ADI00843.1"/>
    </source>
</evidence>
<keyword evidence="10" id="KW-1185">Reference proteome</keyword>
<keyword evidence="1 7" id="KW-0479">Metal-binding</keyword>
<dbReference type="InterPro" id="IPR000093">
    <property type="entry name" value="DNA_Rcmb_RecR"/>
</dbReference>
<dbReference type="eggNOG" id="COG0353">
    <property type="taxonomic scope" value="Bacteria"/>
</dbReference>
<keyword evidence="4 7" id="KW-0862">Zinc</keyword>
<dbReference type="InterPro" id="IPR023627">
    <property type="entry name" value="Rcmb_RecR"/>
</dbReference>
<dbReference type="EMBL" id="CP002048">
    <property type="protein sequence ID" value="ADI00843.1"/>
    <property type="molecule type" value="Genomic_DNA"/>
</dbReference>
<dbReference type="NCBIfam" id="TIGR00615">
    <property type="entry name" value="recR"/>
    <property type="match status" value="1"/>
</dbReference>
<dbReference type="RefSeq" id="WP_013174247.1">
    <property type="nucleotide sequence ID" value="NC_014220.1"/>
</dbReference>
<accession>D7CIH8</accession>
<feature type="zinc finger region" description="C4-type" evidence="7">
    <location>
        <begin position="57"/>
        <end position="72"/>
    </location>
</feature>
<dbReference type="GO" id="GO:0006281">
    <property type="term" value="P:DNA repair"/>
    <property type="evidence" value="ECO:0007669"/>
    <property type="project" value="UniProtKB-UniRule"/>
</dbReference>
<dbReference type="Gene3D" id="3.40.1360.10">
    <property type="match status" value="1"/>
</dbReference>
<dbReference type="SUPFAM" id="SSF111304">
    <property type="entry name" value="Recombination protein RecR"/>
    <property type="match status" value="1"/>
</dbReference>
<keyword evidence="5 7" id="KW-0233">DNA recombination</keyword>
<gene>
    <name evidence="7" type="primary">recR</name>
    <name evidence="9" type="ordered locus">Slip_0036</name>
</gene>
<evidence type="ECO:0000256" key="6">
    <source>
        <dbReference type="ARBA" id="ARBA00023204"/>
    </source>
</evidence>
<dbReference type="Pfam" id="PF21175">
    <property type="entry name" value="RecR_C"/>
    <property type="match status" value="1"/>
</dbReference>
<dbReference type="InterPro" id="IPR006171">
    <property type="entry name" value="TOPRIM_dom"/>
</dbReference>
<evidence type="ECO:0000256" key="5">
    <source>
        <dbReference type="ARBA" id="ARBA00023172"/>
    </source>
</evidence>
<reference evidence="10" key="1">
    <citation type="journal article" date="2010" name="Stand. Genomic Sci.">
        <title>Complete genome sequence of Syntrophothermus lipocalidus type strain (TGB-C1T).</title>
        <authorList>
            <consortium name="US DOE Joint Genome Institute (JGI-PGF)"/>
            <person name="Djao O."/>
            <person name="Zhang X."/>
            <person name="Lucas S."/>
            <person name="Lapidus A."/>
            <person name="Glavina Del Rio T."/>
            <person name="Nolan M."/>
            <person name="Tice H."/>
            <person name="Cheng J."/>
            <person name="Han C."/>
            <person name="Tapia R."/>
            <person name="Goodwin L."/>
            <person name="Pitluck S."/>
            <person name="Liolios K."/>
            <person name="Ivanova N."/>
            <person name="Mavromatis K."/>
            <person name="Mikhailova N."/>
            <person name="Ovchinnikova G."/>
            <person name="Pati A."/>
            <person name="Brambilla E."/>
            <person name="Chen A."/>
            <person name="Palaniappan K."/>
            <person name="Land M."/>
            <person name="Hauser L."/>
            <person name="Chang Y."/>
            <person name="Jeffries C."/>
            <person name="Rohde M."/>
            <person name="Sikorski J."/>
            <person name="Spring S."/>
            <person name="Goker M."/>
            <person name="Detter J."/>
            <person name="Woyke T."/>
            <person name="Bristow J."/>
            <person name="Eisen J."/>
            <person name="Markowitz V."/>
            <person name="Hugenholtz P."/>
            <person name="Kyrpides N."/>
            <person name="Klenk H."/>
        </authorList>
    </citation>
    <scope>NUCLEOTIDE SEQUENCE [LARGE SCALE GENOMIC DNA]</scope>
    <source>
        <strain evidence="10">DSM 12680 / TGB-C1</strain>
    </source>
</reference>
<evidence type="ECO:0000256" key="7">
    <source>
        <dbReference type="HAMAP-Rule" id="MF_00017"/>
    </source>
</evidence>
<dbReference type="InterPro" id="IPR003583">
    <property type="entry name" value="Hlx-hairpin-Hlx_DNA-bd_motif"/>
</dbReference>
<dbReference type="Pfam" id="PF21176">
    <property type="entry name" value="RecR_HhH"/>
    <property type="match status" value="1"/>
</dbReference>
<dbReference type="PANTHER" id="PTHR30446">
    <property type="entry name" value="RECOMBINATION PROTEIN RECR"/>
    <property type="match status" value="1"/>
</dbReference>
<dbReference type="GO" id="GO:0006310">
    <property type="term" value="P:DNA recombination"/>
    <property type="evidence" value="ECO:0007669"/>
    <property type="project" value="UniProtKB-UniRule"/>
</dbReference>
<sequence>MRLARPLEKLIDELLKLPGIGPKSAQRLALFILKMEPSEVRRLAAAMIEAREKVFPCSRCGNLTDQDPCWVCADEKRDESVICVVEEAGDVMSIERTGYRGLYYVLNQEPHLMEEGALEKLKLAGLLDMVDKGRVKEIILATNPTVDGELVARYIAGMVKAKGVKITRPAHGLPVGGDIEYSDALTLRKALEGRQEI</sequence>
<name>D7CIH8_SYNLT</name>
<dbReference type="PROSITE" id="PS50880">
    <property type="entry name" value="TOPRIM"/>
    <property type="match status" value="1"/>
</dbReference>